<gene>
    <name evidence="2" type="ORF">HYQ43_14875</name>
</gene>
<dbReference type="EMBL" id="CP058690">
    <property type="protein sequence ID" value="QLH14256.1"/>
    <property type="molecule type" value="Genomic_DNA"/>
</dbReference>
<dbReference type="GeneID" id="51373251"/>
<protein>
    <submittedName>
        <fullName evidence="2">Uncharacterized protein</fullName>
    </submittedName>
</protein>
<name>A0A7H9BTV0_PARPN</name>
<evidence type="ECO:0000313" key="2">
    <source>
        <dbReference type="EMBL" id="QLH14256.1"/>
    </source>
</evidence>
<reference evidence="2 3" key="1">
    <citation type="submission" date="2020-07" db="EMBL/GenBank/DDBJ databases">
        <title>The complete genome of Paracoccus pantotrophus ACCC 10489.</title>
        <authorList>
            <person name="Si Y."/>
        </authorList>
    </citation>
    <scope>NUCLEOTIDE SEQUENCE [LARGE SCALE GENOMIC DNA]</scope>
    <source>
        <strain evidence="2 3">ACCC10489</strain>
    </source>
</reference>
<evidence type="ECO:0000256" key="1">
    <source>
        <dbReference type="SAM" id="MobiDB-lite"/>
    </source>
</evidence>
<dbReference type="AlphaFoldDB" id="A0A7H9BTV0"/>
<accession>A0A7H9BTV0</accession>
<dbReference type="Proteomes" id="UP000509322">
    <property type="component" value="Chromosome 2"/>
</dbReference>
<organism evidence="2 3">
    <name type="scientific">Paracoccus pantotrophus</name>
    <name type="common">Thiosphaera pantotropha</name>
    <dbReference type="NCBI Taxonomy" id="82367"/>
    <lineage>
        <taxon>Bacteria</taxon>
        <taxon>Pseudomonadati</taxon>
        <taxon>Pseudomonadota</taxon>
        <taxon>Alphaproteobacteria</taxon>
        <taxon>Rhodobacterales</taxon>
        <taxon>Paracoccaceae</taxon>
        <taxon>Paracoccus</taxon>
    </lineage>
</organism>
<feature type="region of interest" description="Disordered" evidence="1">
    <location>
        <begin position="1"/>
        <end position="41"/>
    </location>
</feature>
<sequence length="87" mass="9987">MDFKPLGLKRRDFPPDEAVRGAGVGIDQITDSQGGDPFPKKKSPRAALLAEVFGWLALIFAEQWADMPYYRKTHQSLSSDFRFLWHY</sequence>
<proteinExistence type="predicted"/>
<feature type="compositionally biased region" description="Basic and acidic residues" evidence="1">
    <location>
        <begin position="1"/>
        <end position="19"/>
    </location>
</feature>
<evidence type="ECO:0000313" key="3">
    <source>
        <dbReference type="Proteomes" id="UP000509322"/>
    </source>
</evidence>
<dbReference type="RefSeq" id="WP_167521756.1">
    <property type="nucleotide sequence ID" value="NZ_CP038203.1"/>
</dbReference>